<dbReference type="eggNOG" id="COG3871">
    <property type="taxonomic scope" value="Bacteria"/>
</dbReference>
<feature type="domain" description="General stress protein FMN-binding split barrel" evidence="1">
    <location>
        <begin position="5"/>
        <end position="153"/>
    </location>
</feature>
<name>K6VAJ3_9MICO</name>
<dbReference type="RefSeq" id="WP_006504021.1">
    <property type="nucleotide sequence ID" value="NZ_BAGZ01000022.1"/>
</dbReference>
<dbReference type="InterPro" id="IPR038725">
    <property type="entry name" value="YdaG_split_barrel_FMN-bd"/>
</dbReference>
<proteinExistence type="predicted"/>
<reference evidence="2 3" key="1">
    <citation type="submission" date="2012-08" db="EMBL/GenBank/DDBJ databases">
        <title>Whole genome shotgun sequence of Austwickia chelonae NBRC 105200.</title>
        <authorList>
            <person name="Yoshida I."/>
            <person name="Hosoyama A."/>
            <person name="Tsuchikane K."/>
            <person name="Katsumata H."/>
            <person name="Ando Y."/>
            <person name="Ohji S."/>
            <person name="Hamada M."/>
            <person name="Tamura T."/>
            <person name="Yamazoe A."/>
            <person name="Yamazaki S."/>
            <person name="Fujita N."/>
        </authorList>
    </citation>
    <scope>NUCLEOTIDE SEQUENCE [LARGE SCALE GENOMIC DNA]</scope>
    <source>
        <strain evidence="2 3">NBRC 105200</strain>
    </source>
</reference>
<dbReference type="EMBL" id="BAGZ01000022">
    <property type="protein sequence ID" value="GAB79263.1"/>
    <property type="molecule type" value="Genomic_DNA"/>
</dbReference>
<gene>
    <name evidence="2" type="ORF">AUCHE_22_00330</name>
</gene>
<organism evidence="2 3">
    <name type="scientific">Austwickia chelonae NBRC 105200</name>
    <dbReference type="NCBI Taxonomy" id="1184607"/>
    <lineage>
        <taxon>Bacteria</taxon>
        <taxon>Bacillati</taxon>
        <taxon>Actinomycetota</taxon>
        <taxon>Actinomycetes</taxon>
        <taxon>Micrococcales</taxon>
        <taxon>Dermatophilaceae</taxon>
        <taxon>Austwickia</taxon>
    </lineage>
</organism>
<dbReference type="AlphaFoldDB" id="K6VAJ3"/>
<dbReference type="Pfam" id="PF16242">
    <property type="entry name" value="Pyrid_ox_like"/>
    <property type="match status" value="1"/>
</dbReference>
<evidence type="ECO:0000313" key="2">
    <source>
        <dbReference type="EMBL" id="GAB79263.1"/>
    </source>
</evidence>
<dbReference type="STRING" id="100225.SAMN05421595_2571"/>
<accession>K6VAJ3</accession>
<sequence>MSDHDVQKIAAMIKDLKTAMLTSVDADGKLLARPMSTQDVEFDGDLWFIAERDSDQVRAITARPQVNVSYAGKNTWVSVSGRARVVEDPARLHEYWNTFTDLFMEGGPDNPNNILIHIEADSAEYWGGSDDGAGGRIGQLMHIVRSAVTGQRAEGRNDTVDLP</sequence>
<protein>
    <recommendedName>
        <fullName evidence="1">General stress protein FMN-binding split barrel domain-containing protein</fullName>
    </recommendedName>
</protein>
<dbReference type="OrthoDB" id="1432662at2"/>
<dbReference type="Gene3D" id="2.30.110.10">
    <property type="entry name" value="Electron Transport, Fmn-binding Protein, Chain A"/>
    <property type="match status" value="1"/>
</dbReference>
<dbReference type="InterPro" id="IPR012349">
    <property type="entry name" value="Split_barrel_FMN-bd"/>
</dbReference>
<comment type="caution">
    <text evidence="2">The sequence shown here is derived from an EMBL/GenBank/DDBJ whole genome shotgun (WGS) entry which is preliminary data.</text>
</comment>
<dbReference type="Proteomes" id="UP000008495">
    <property type="component" value="Unassembled WGS sequence"/>
</dbReference>
<dbReference type="SUPFAM" id="SSF50475">
    <property type="entry name" value="FMN-binding split barrel"/>
    <property type="match status" value="1"/>
</dbReference>
<evidence type="ECO:0000313" key="3">
    <source>
        <dbReference type="Proteomes" id="UP000008495"/>
    </source>
</evidence>
<dbReference type="PANTHER" id="PTHR34818">
    <property type="entry name" value="PROTEIN BLI-3"/>
    <property type="match status" value="1"/>
</dbReference>
<dbReference type="PANTHER" id="PTHR34818:SF1">
    <property type="entry name" value="PROTEIN BLI-3"/>
    <property type="match status" value="1"/>
</dbReference>
<dbReference type="InterPro" id="IPR052917">
    <property type="entry name" value="Stress-Dev_Protein"/>
</dbReference>
<keyword evidence="3" id="KW-1185">Reference proteome</keyword>
<evidence type="ECO:0000259" key="1">
    <source>
        <dbReference type="Pfam" id="PF16242"/>
    </source>
</evidence>